<organism evidence="1 2">
    <name type="scientific">Smittium simulii</name>
    <dbReference type="NCBI Taxonomy" id="133385"/>
    <lineage>
        <taxon>Eukaryota</taxon>
        <taxon>Fungi</taxon>
        <taxon>Fungi incertae sedis</taxon>
        <taxon>Zoopagomycota</taxon>
        <taxon>Kickxellomycotina</taxon>
        <taxon>Harpellomycetes</taxon>
        <taxon>Harpellales</taxon>
        <taxon>Legeriomycetaceae</taxon>
        <taxon>Smittium</taxon>
    </lineage>
</organism>
<name>A0A2T9YRI5_9FUNG</name>
<accession>A0A2T9YRI5</accession>
<dbReference type="Proteomes" id="UP000245383">
    <property type="component" value="Unassembled WGS sequence"/>
</dbReference>
<comment type="caution">
    <text evidence="1">The sequence shown here is derived from an EMBL/GenBank/DDBJ whole genome shotgun (WGS) entry which is preliminary data.</text>
</comment>
<evidence type="ECO:0000313" key="2">
    <source>
        <dbReference type="Proteomes" id="UP000245383"/>
    </source>
</evidence>
<sequence>MNEYLVANLDLSPEHISLCTLKSIIVPYGKKILFILSTISEMQRFFALEIEIIGSPLPALLSGVLATASCCIDAYISHINDIIYSMAALISLVNWLHQHPIFLMEPPRIFF</sequence>
<dbReference type="EMBL" id="MBFR01000069">
    <property type="protein sequence ID" value="PVU94942.1"/>
    <property type="molecule type" value="Genomic_DNA"/>
</dbReference>
<dbReference type="AlphaFoldDB" id="A0A2T9YRI5"/>
<proteinExistence type="predicted"/>
<protein>
    <submittedName>
        <fullName evidence="1">Uncharacterized protein</fullName>
    </submittedName>
</protein>
<gene>
    <name evidence="1" type="ORF">BB561_002164</name>
</gene>
<keyword evidence="2" id="KW-1185">Reference proteome</keyword>
<reference evidence="1 2" key="1">
    <citation type="journal article" date="2018" name="MBio">
        <title>Comparative Genomics Reveals the Core Gene Toolbox for the Fungus-Insect Symbiosis.</title>
        <authorList>
            <person name="Wang Y."/>
            <person name="Stata M."/>
            <person name="Wang W."/>
            <person name="Stajich J.E."/>
            <person name="White M.M."/>
            <person name="Moncalvo J.M."/>
        </authorList>
    </citation>
    <scope>NUCLEOTIDE SEQUENCE [LARGE SCALE GENOMIC DNA]</scope>
    <source>
        <strain evidence="1 2">SWE-8-4</strain>
    </source>
</reference>
<evidence type="ECO:0000313" key="1">
    <source>
        <dbReference type="EMBL" id="PVU94942.1"/>
    </source>
</evidence>